<dbReference type="OrthoDB" id="8591832at2"/>
<gene>
    <name evidence="2" type="ORF">DFR27_0392</name>
</gene>
<dbReference type="InterPro" id="IPR021836">
    <property type="entry name" value="DUF3429"/>
</dbReference>
<protein>
    <submittedName>
        <fullName evidence="2">Uncharacterized protein DUF3429</fullName>
    </submittedName>
</protein>
<keyword evidence="1" id="KW-0472">Membrane</keyword>
<keyword evidence="3" id="KW-1185">Reference proteome</keyword>
<dbReference type="EMBL" id="REFJ01000001">
    <property type="protein sequence ID" value="RMA82443.1"/>
    <property type="molecule type" value="Genomic_DNA"/>
</dbReference>
<dbReference type="Proteomes" id="UP000267187">
    <property type="component" value="Unassembled WGS sequence"/>
</dbReference>
<dbReference type="AlphaFoldDB" id="A0A3M0AB94"/>
<evidence type="ECO:0000313" key="3">
    <source>
        <dbReference type="Proteomes" id="UP000267187"/>
    </source>
</evidence>
<feature type="transmembrane region" description="Helical" evidence="1">
    <location>
        <begin position="40"/>
        <end position="59"/>
    </location>
</feature>
<evidence type="ECO:0000313" key="2">
    <source>
        <dbReference type="EMBL" id="RMA82443.1"/>
    </source>
</evidence>
<proteinExistence type="predicted"/>
<organism evidence="2 3">
    <name type="scientific">Umboniibacter marinipuniceus</name>
    <dbReference type="NCBI Taxonomy" id="569599"/>
    <lineage>
        <taxon>Bacteria</taxon>
        <taxon>Pseudomonadati</taxon>
        <taxon>Pseudomonadota</taxon>
        <taxon>Gammaproteobacteria</taxon>
        <taxon>Cellvibrionales</taxon>
        <taxon>Cellvibrionaceae</taxon>
        <taxon>Umboniibacter</taxon>
    </lineage>
</organism>
<feature type="transmembrane region" description="Helical" evidence="1">
    <location>
        <begin position="66"/>
        <end position="83"/>
    </location>
</feature>
<dbReference type="RefSeq" id="WP_121875775.1">
    <property type="nucleotide sequence ID" value="NZ_REFJ01000001.1"/>
</dbReference>
<sequence length="138" mass="15570">MKHEHRIRLLTTLGMVPFIGAAIAQFVGISLFGYLPAEIFTSYGTVIISFLAGSIWGASRYRPQEMKAPFVATNLLTLASWFALLQSSVLFVLIVNSFLFILLYRLEAQQETDDSYLRLRRVVTTLVALMHLTMVILL</sequence>
<reference evidence="2 3" key="1">
    <citation type="submission" date="2018-10" db="EMBL/GenBank/DDBJ databases">
        <title>Genomic Encyclopedia of Type Strains, Phase IV (KMG-IV): sequencing the most valuable type-strain genomes for metagenomic binning, comparative biology and taxonomic classification.</title>
        <authorList>
            <person name="Goeker M."/>
        </authorList>
    </citation>
    <scope>NUCLEOTIDE SEQUENCE [LARGE SCALE GENOMIC DNA]</scope>
    <source>
        <strain evidence="2 3">DSM 25080</strain>
    </source>
</reference>
<comment type="caution">
    <text evidence="2">The sequence shown here is derived from an EMBL/GenBank/DDBJ whole genome shotgun (WGS) entry which is preliminary data.</text>
</comment>
<keyword evidence="1" id="KW-1133">Transmembrane helix</keyword>
<feature type="transmembrane region" description="Helical" evidence="1">
    <location>
        <begin position="118"/>
        <end position="137"/>
    </location>
</feature>
<evidence type="ECO:0000256" key="1">
    <source>
        <dbReference type="SAM" id="Phobius"/>
    </source>
</evidence>
<accession>A0A3M0AB94</accession>
<dbReference type="Pfam" id="PF11911">
    <property type="entry name" value="DUF3429"/>
    <property type="match status" value="1"/>
</dbReference>
<feature type="transmembrane region" description="Helical" evidence="1">
    <location>
        <begin position="89"/>
        <end position="106"/>
    </location>
</feature>
<keyword evidence="1" id="KW-0812">Transmembrane</keyword>
<name>A0A3M0AB94_9GAMM</name>
<feature type="transmembrane region" description="Helical" evidence="1">
    <location>
        <begin position="12"/>
        <end position="34"/>
    </location>
</feature>